<evidence type="ECO:0000313" key="12">
    <source>
        <dbReference type="EMBL" id="KRO31284.1"/>
    </source>
</evidence>
<keyword evidence="6" id="KW-0560">Oxidoreductase</keyword>
<comment type="pathway">
    <text evidence="1">Amino-acid biosynthesis; L-tyrosine biosynthesis; (4-hydroxyphenyl)pyruvate from prephenate (NAD(+) route): step 1/1.</text>
</comment>
<protein>
    <recommendedName>
        <fullName evidence="4">Prephenate dehydrogenase</fullName>
        <ecNumber evidence="3">1.3.1.12</ecNumber>
    </recommendedName>
</protein>
<comment type="similarity">
    <text evidence="2">Belongs to the prephenate/arogenate dehydrogenase family.</text>
</comment>
<dbReference type="SUPFAM" id="SSF48179">
    <property type="entry name" value="6-phosphogluconate dehydrogenase C-terminal domain-like"/>
    <property type="match status" value="1"/>
</dbReference>
<evidence type="ECO:0000256" key="3">
    <source>
        <dbReference type="ARBA" id="ARBA00012068"/>
    </source>
</evidence>
<evidence type="ECO:0000256" key="7">
    <source>
        <dbReference type="ARBA" id="ARBA00023027"/>
    </source>
</evidence>
<dbReference type="Pfam" id="PF20463">
    <property type="entry name" value="PDH_C"/>
    <property type="match status" value="1"/>
</dbReference>
<dbReference type="GO" id="GO:0006571">
    <property type="term" value="P:tyrosine biosynthetic process"/>
    <property type="evidence" value="ECO:0007669"/>
    <property type="project" value="UniProtKB-UniPathway"/>
</dbReference>
<dbReference type="EMBL" id="LIAS01000007">
    <property type="protein sequence ID" value="KRO31284.1"/>
    <property type="molecule type" value="Genomic_DNA"/>
</dbReference>
<dbReference type="EC" id="1.3.1.12" evidence="3"/>
<dbReference type="UniPathway" id="UPA00122">
    <property type="reaction ID" value="UER00961"/>
</dbReference>
<dbReference type="Gene3D" id="1.10.3660.10">
    <property type="entry name" value="6-phosphogluconate dehydrogenase C-terminal like domain"/>
    <property type="match status" value="1"/>
</dbReference>
<organism evidence="12 13">
    <name type="scientific">Actinobacteria bacterium BACL2 MAG-120802-bin41</name>
    <dbReference type="NCBI Taxonomy" id="1655568"/>
    <lineage>
        <taxon>Bacteria</taxon>
        <taxon>Bacillati</taxon>
        <taxon>Actinomycetota</taxon>
        <taxon>Actinomycetes</taxon>
        <taxon>Actinomycetes incertae sedis</taxon>
        <taxon>ac1 cluster</taxon>
    </lineage>
</organism>
<accession>A0A0R2NZI7</accession>
<dbReference type="InterPro" id="IPR046826">
    <property type="entry name" value="PDH_N"/>
</dbReference>
<dbReference type="Gene3D" id="3.30.70.260">
    <property type="match status" value="1"/>
</dbReference>
<keyword evidence="5" id="KW-0827">Tyrosine biosynthesis</keyword>
<proteinExistence type="inferred from homology"/>
<keyword evidence="8" id="KW-0057">Aromatic amino acid biosynthesis</keyword>
<dbReference type="SUPFAM" id="SSF51735">
    <property type="entry name" value="NAD(P)-binding Rossmann-fold domains"/>
    <property type="match status" value="1"/>
</dbReference>
<dbReference type="InterPro" id="IPR036291">
    <property type="entry name" value="NAD(P)-bd_dom_sf"/>
</dbReference>
<comment type="caution">
    <text evidence="12">The sequence shown here is derived from an EMBL/GenBank/DDBJ whole genome shotgun (WGS) entry which is preliminary data.</text>
</comment>
<dbReference type="Gene3D" id="3.40.50.720">
    <property type="entry name" value="NAD(P)-binding Rossmann-like Domain"/>
    <property type="match status" value="1"/>
</dbReference>
<dbReference type="PROSITE" id="PS51671">
    <property type="entry name" value="ACT"/>
    <property type="match status" value="1"/>
</dbReference>
<dbReference type="Proteomes" id="UP000053941">
    <property type="component" value="Unassembled WGS sequence"/>
</dbReference>
<dbReference type="GO" id="GO:0004665">
    <property type="term" value="F:prephenate dehydrogenase (NADP+) activity"/>
    <property type="evidence" value="ECO:0007669"/>
    <property type="project" value="InterPro"/>
</dbReference>
<evidence type="ECO:0000313" key="13">
    <source>
        <dbReference type="Proteomes" id="UP000053941"/>
    </source>
</evidence>
<evidence type="ECO:0000256" key="4">
    <source>
        <dbReference type="ARBA" id="ARBA00016891"/>
    </source>
</evidence>
<gene>
    <name evidence="12" type="ORF">ABR60_03890</name>
</gene>
<dbReference type="InterPro" id="IPR050812">
    <property type="entry name" value="Preph/Arog_dehydrog"/>
</dbReference>
<sequence length="362" mass="38783">MNAQAGQQINAVKIVGAGLIGTSIGLALAQQGVSITIDDADEKALALATDLLAPYLKSSGEDKKEYDLVVIATPPASVIGTLKSEFVINPKSVFIDVSSVKTNLIQEIEVLPALSQSFVGTHPMAGREVSGASSAQADLFNGRAWILTPTSNSSERAIAMAKQLIAALGASSYEMTAKDHDHLMARISHLPQIASTLIASEIQELGAGLELSGQGLRDMTRIAGSDPLLWSEILLENKNEVIKTLDQFISRALALKGAISDSKQDEIRAIFKKGNSGRAKVSGKHGAKPRNYLHLLVVIKDEPGALSRLFTECAQIKANIEDLSIEHSPGQESGLITLAFSPEDGERVEAHLKKQDWKVHRR</sequence>
<dbReference type="InterPro" id="IPR045865">
    <property type="entry name" value="ACT-like_dom_sf"/>
</dbReference>
<reference evidence="12 13" key="1">
    <citation type="submission" date="2015-10" db="EMBL/GenBank/DDBJ databases">
        <title>Metagenome-Assembled Genomes uncover a global brackish microbiome.</title>
        <authorList>
            <person name="Hugerth L.W."/>
            <person name="Larsson J."/>
            <person name="Alneberg J."/>
            <person name="Lindh M.V."/>
            <person name="Legrand C."/>
            <person name="Pinhassi J."/>
            <person name="Andersson A.F."/>
        </authorList>
    </citation>
    <scope>NUCLEOTIDE SEQUENCE [LARGE SCALE GENOMIC DNA]</scope>
    <source>
        <strain evidence="12">BACL2 MAG-120802-bin41</strain>
    </source>
</reference>
<evidence type="ECO:0000256" key="9">
    <source>
        <dbReference type="ARBA" id="ARBA00049260"/>
    </source>
</evidence>
<evidence type="ECO:0000256" key="8">
    <source>
        <dbReference type="ARBA" id="ARBA00023141"/>
    </source>
</evidence>
<dbReference type="GO" id="GO:0070403">
    <property type="term" value="F:NAD+ binding"/>
    <property type="evidence" value="ECO:0007669"/>
    <property type="project" value="InterPro"/>
</dbReference>
<name>A0A0R2NZI7_9ACTN</name>
<evidence type="ECO:0000259" key="11">
    <source>
        <dbReference type="PROSITE" id="PS51671"/>
    </source>
</evidence>
<dbReference type="InterPro" id="IPR008927">
    <property type="entry name" value="6-PGluconate_DH-like_C_sf"/>
</dbReference>
<dbReference type="PANTHER" id="PTHR21363:SF0">
    <property type="entry name" value="PREPHENATE DEHYDROGENASE [NADP(+)]"/>
    <property type="match status" value="1"/>
</dbReference>
<dbReference type="GO" id="GO:0008977">
    <property type="term" value="F:prephenate dehydrogenase (NAD+) activity"/>
    <property type="evidence" value="ECO:0007669"/>
    <property type="project" value="UniProtKB-EC"/>
</dbReference>
<dbReference type="Pfam" id="PF02153">
    <property type="entry name" value="PDH_N"/>
    <property type="match status" value="1"/>
</dbReference>
<comment type="catalytic activity">
    <reaction evidence="9">
        <text>prephenate + NAD(+) = 3-(4-hydroxyphenyl)pyruvate + CO2 + NADH</text>
        <dbReference type="Rhea" id="RHEA:13869"/>
        <dbReference type="ChEBI" id="CHEBI:16526"/>
        <dbReference type="ChEBI" id="CHEBI:29934"/>
        <dbReference type="ChEBI" id="CHEBI:36242"/>
        <dbReference type="ChEBI" id="CHEBI:57540"/>
        <dbReference type="ChEBI" id="CHEBI:57945"/>
        <dbReference type="EC" id="1.3.1.12"/>
    </reaction>
</comment>
<dbReference type="PROSITE" id="PS51176">
    <property type="entry name" value="PDH_ADH"/>
    <property type="match status" value="1"/>
</dbReference>
<dbReference type="InterPro" id="IPR002912">
    <property type="entry name" value="ACT_dom"/>
</dbReference>
<dbReference type="SUPFAM" id="SSF55021">
    <property type="entry name" value="ACT-like"/>
    <property type="match status" value="1"/>
</dbReference>
<feature type="domain" description="ACT" evidence="11">
    <location>
        <begin position="294"/>
        <end position="362"/>
    </location>
</feature>
<dbReference type="AlphaFoldDB" id="A0A0R2NZI7"/>
<evidence type="ECO:0000256" key="2">
    <source>
        <dbReference type="ARBA" id="ARBA00007964"/>
    </source>
</evidence>
<evidence type="ECO:0000259" key="10">
    <source>
        <dbReference type="PROSITE" id="PS51176"/>
    </source>
</evidence>
<dbReference type="InterPro" id="IPR046825">
    <property type="entry name" value="PDH_C"/>
</dbReference>
<keyword evidence="8" id="KW-0028">Amino-acid biosynthesis</keyword>
<keyword evidence="7" id="KW-0520">NAD</keyword>
<evidence type="ECO:0000256" key="1">
    <source>
        <dbReference type="ARBA" id="ARBA00005067"/>
    </source>
</evidence>
<evidence type="ECO:0000256" key="6">
    <source>
        <dbReference type="ARBA" id="ARBA00023002"/>
    </source>
</evidence>
<dbReference type="InterPro" id="IPR003099">
    <property type="entry name" value="Prephen_DH"/>
</dbReference>
<dbReference type="PANTHER" id="PTHR21363">
    <property type="entry name" value="PREPHENATE DEHYDROGENASE"/>
    <property type="match status" value="1"/>
</dbReference>
<dbReference type="NCBIfam" id="NF005112">
    <property type="entry name" value="PRK06545.2-4"/>
    <property type="match status" value="1"/>
</dbReference>
<evidence type="ECO:0000256" key="5">
    <source>
        <dbReference type="ARBA" id="ARBA00022498"/>
    </source>
</evidence>
<feature type="domain" description="Prephenate/arogenate dehydrogenase" evidence="10">
    <location>
        <begin position="10"/>
        <end position="289"/>
    </location>
</feature>